<feature type="compositionally biased region" description="Basic and acidic residues" evidence="1">
    <location>
        <begin position="300"/>
        <end position="314"/>
    </location>
</feature>
<gene>
    <name evidence="3" type="ORF">CC78DRAFT_536290</name>
</gene>
<keyword evidence="2" id="KW-0812">Transmembrane</keyword>
<feature type="transmembrane region" description="Helical" evidence="2">
    <location>
        <begin position="204"/>
        <end position="225"/>
    </location>
</feature>
<reference evidence="4" key="1">
    <citation type="journal article" date="2020" name="Stud. Mycol.">
        <title>101 Dothideomycetes genomes: A test case for predicting lifestyles and emergence of pathogens.</title>
        <authorList>
            <person name="Haridas S."/>
            <person name="Albert R."/>
            <person name="Binder M."/>
            <person name="Bloem J."/>
            <person name="LaButti K."/>
            <person name="Salamov A."/>
            <person name="Andreopoulos B."/>
            <person name="Baker S."/>
            <person name="Barry K."/>
            <person name="Bills G."/>
            <person name="Bluhm B."/>
            <person name="Cannon C."/>
            <person name="Castanera R."/>
            <person name="Culley D."/>
            <person name="Daum C."/>
            <person name="Ezra D."/>
            <person name="Gonzalez J."/>
            <person name="Henrissat B."/>
            <person name="Kuo A."/>
            <person name="Liang C."/>
            <person name="Lipzen A."/>
            <person name="Lutzoni F."/>
            <person name="Magnuson J."/>
            <person name="Mondo S."/>
            <person name="Nolan M."/>
            <person name="Ohm R."/>
            <person name="Pangilinan J."/>
            <person name="Park H.-J."/>
            <person name="Ramirez L."/>
            <person name="Alfaro M."/>
            <person name="Sun H."/>
            <person name="Tritt A."/>
            <person name="Yoshinaga Y."/>
            <person name="Zwiers L.-H."/>
            <person name="Turgeon B."/>
            <person name="Goodwin S."/>
            <person name="Spatafora J."/>
            <person name="Crous P."/>
            <person name="Grigoriev I."/>
        </authorList>
    </citation>
    <scope>NUCLEOTIDE SEQUENCE [LARGE SCALE GENOMIC DNA]</scope>
    <source>
        <strain evidence="4">CBS 304.66</strain>
    </source>
</reference>
<dbReference type="EMBL" id="ML986676">
    <property type="protein sequence ID" value="KAF2260625.1"/>
    <property type="molecule type" value="Genomic_DNA"/>
</dbReference>
<proteinExistence type="predicted"/>
<keyword evidence="4" id="KW-1185">Reference proteome</keyword>
<accession>A0A9P4MWV9</accession>
<dbReference type="AlphaFoldDB" id="A0A9P4MWV9"/>
<evidence type="ECO:0000313" key="4">
    <source>
        <dbReference type="Proteomes" id="UP000800093"/>
    </source>
</evidence>
<dbReference type="Proteomes" id="UP000800093">
    <property type="component" value="Unassembled WGS sequence"/>
</dbReference>
<comment type="caution">
    <text evidence="3">The sequence shown here is derived from an EMBL/GenBank/DDBJ whole genome shotgun (WGS) entry which is preliminary data.</text>
</comment>
<organism evidence="3 4">
    <name type="scientific">Lojkania enalia</name>
    <dbReference type="NCBI Taxonomy" id="147567"/>
    <lineage>
        <taxon>Eukaryota</taxon>
        <taxon>Fungi</taxon>
        <taxon>Dikarya</taxon>
        <taxon>Ascomycota</taxon>
        <taxon>Pezizomycotina</taxon>
        <taxon>Dothideomycetes</taxon>
        <taxon>Pleosporomycetidae</taxon>
        <taxon>Pleosporales</taxon>
        <taxon>Pleosporales incertae sedis</taxon>
        <taxon>Lojkania</taxon>
    </lineage>
</organism>
<evidence type="ECO:0000256" key="1">
    <source>
        <dbReference type="SAM" id="MobiDB-lite"/>
    </source>
</evidence>
<name>A0A9P4MWV9_9PLEO</name>
<feature type="region of interest" description="Disordered" evidence="1">
    <location>
        <begin position="251"/>
        <end position="359"/>
    </location>
</feature>
<evidence type="ECO:0000313" key="3">
    <source>
        <dbReference type="EMBL" id="KAF2260625.1"/>
    </source>
</evidence>
<keyword evidence="2" id="KW-0472">Membrane</keyword>
<feature type="compositionally biased region" description="Basic and acidic residues" evidence="1">
    <location>
        <begin position="267"/>
        <end position="284"/>
    </location>
</feature>
<evidence type="ECO:0000256" key="2">
    <source>
        <dbReference type="SAM" id="Phobius"/>
    </source>
</evidence>
<sequence>MGPWRWQFPAATKDNTHIQHADESITTFLKFAANKKPSDGFGSIALHPKDTIDLRYLESESSTDTYQIEHWCLQCFDEAIPTDPWMACDSYKQKNATKLYKYELERSKPGPYRLPELQDYGIPAICTFGIKDSNPYELTIAYLFVNSAPDNGVNLDWSSTGTKVSNVPTISSYPSSTRTIPFGQSLDRRSYFDFYEQRDKTATIVGAVVGTIVGIIILGCMISCYTEARSKKRKQEIAMGIRPATIHVVPYGSARTNETPQPMVQDRLSRAEEGRARPRRRDTDGESLAPPAYEEAVADAARRPESQEGARQVEEVDGAIFSAQIGEGERQLPPLPQLAPLHQNATGDDNQDPRRTHSW</sequence>
<keyword evidence="2" id="KW-1133">Transmembrane helix</keyword>
<protein>
    <submittedName>
        <fullName evidence="3">Uncharacterized protein</fullName>
    </submittedName>
</protein>
<dbReference type="OrthoDB" id="3665339at2759"/>